<evidence type="ECO:0000256" key="4">
    <source>
        <dbReference type="ARBA" id="ARBA00022452"/>
    </source>
</evidence>
<keyword evidence="3" id="KW-0813">Transport</keyword>
<keyword evidence="5" id="KW-0812">Transmembrane</keyword>
<dbReference type="AlphaFoldDB" id="A0A9X3ARJ8"/>
<organism evidence="9 10">
    <name type="scientific">Shewanella holmiensis</name>
    <dbReference type="NCBI Taxonomy" id="2952222"/>
    <lineage>
        <taxon>Bacteria</taxon>
        <taxon>Pseudomonadati</taxon>
        <taxon>Pseudomonadota</taxon>
        <taxon>Gammaproteobacteria</taxon>
        <taxon>Alteromonadales</taxon>
        <taxon>Shewanellaceae</taxon>
        <taxon>Shewanella</taxon>
    </lineage>
</organism>
<protein>
    <submittedName>
        <fullName evidence="9">TolC family outer membrane protein</fullName>
    </submittedName>
</protein>
<evidence type="ECO:0000313" key="9">
    <source>
        <dbReference type="EMBL" id="MCT7943561.1"/>
    </source>
</evidence>
<dbReference type="InterPro" id="IPR051906">
    <property type="entry name" value="TolC-like"/>
</dbReference>
<comment type="similarity">
    <text evidence="2">Belongs to the outer membrane factor (OMF) (TC 1.B.17) family.</text>
</comment>
<keyword evidence="7" id="KW-0998">Cell outer membrane</keyword>
<evidence type="ECO:0000256" key="6">
    <source>
        <dbReference type="ARBA" id="ARBA00023136"/>
    </source>
</evidence>
<evidence type="ECO:0000313" key="10">
    <source>
        <dbReference type="Proteomes" id="UP001155546"/>
    </source>
</evidence>
<keyword evidence="4" id="KW-1134">Transmembrane beta strand</keyword>
<dbReference type="InterPro" id="IPR010130">
    <property type="entry name" value="T1SS_OMP_TolC"/>
</dbReference>
<dbReference type="GO" id="GO:0015288">
    <property type="term" value="F:porin activity"/>
    <property type="evidence" value="ECO:0007669"/>
    <property type="project" value="TreeGrafter"/>
</dbReference>
<dbReference type="PANTHER" id="PTHR30026">
    <property type="entry name" value="OUTER MEMBRANE PROTEIN TOLC"/>
    <property type="match status" value="1"/>
</dbReference>
<feature type="chain" id="PRO_5040826687" evidence="8">
    <location>
        <begin position="19"/>
        <end position="431"/>
    </location>
</feature>
<evidence type="ECO:0000256" key="5">
    <source>
        <dbReference type="ARBA" id="ARBA00022692"/>
    </source>
</evidence>
<dbReference type="RefSeq" id="WP_261299881.1">
    <property type="nucleotide sequence ID" value="NZ_JAMTCD010000035.1"/>
</dbReference>
<evidence type="ECO:0000256" key="1">
    <source>
        <dbReference type="ARBA" id="ARBA00004442"/>
    </source>
</evidence>
<evidence type="ECO:0000256" key="3">
    <source>
        <dbReference type="ARBA" id="ARBA00022448"/>
    </source>
</evidence>
<evidence type="ECO:0000256" key="8">
    <source>
        <dbReference type="SAM" id="SignalP"/>
    </source>
</evidence>
<dbReference type="Gene3D" id="1.20.1600.10">
    <property type="entry name" value="Outer membrane efflux proteins (OEP)"/>
    <property type="match status" value="1"/>
</dbReference>
<evidence type="ECO:0000256" key="7">
    <source>
        <dbReference type="ARBA" id="ARBA00023237"/>
    </source>
</evidence>
<reference evidence="9" key="1">
    <citation type="journal article" date="2023" name="Int. J. Syst. Evol. Microbiol.">
        <title>&lt;i&gt;Shewanella septentrionalis&lt;/i&gt; sp. nov. and &lt;i&gt;Shewanella holmiensis&lt;/i&gt; sp. nov., isolated from Baltic Sea water and sediments.</title>
        <authorList>
            <person name="Martin-Rodriguez A.J."/>
            <person name="Thorell K."/>
            <person name="Joffre E."/>
            <person name="Jensie-Markopoulos S."/>
            <person name="Moore E.R.B."/>
            <person name="Sjoling A."/>
        </authorList>
    </citation>
    <scope>NUCLEOTIDE SEQUENCE</scope>
    <source>
        <strain evidence="9">SP1S2-7</strain>
    </source>
</reference>
<dbReference type="GO" id="GO:0009279">
    <property type="term" value="C:cell outer membrane"/>
    <property type="evidence" value="ECO:0007669"/>
    <property type="project" value="UniProtKB-SubCell"/>
</dbReference>
<comment type="subcellular location">
    <subcellularLocation>
        <location evidence="1">Cell outer membrane</location>
    </subcellularLocation>
</comment>
<keyword evidence="6" id="KW-0472">Membrane</keyword>
<evidence type="ECO:0000256" key="2">
    <source>
        <dbReference type="ARBA" id="ARBA00007613"/>
    </source>
</evidence>
<dbReference type="Proteomes" id="UP001155546">
    <property type="component" value="Unassembled WGS sequence"/>
</dbReference>
<name>A0A9X3ARJ8_9GAMM</name>
<comment type="caution">
    <text evidence="9">The sequence shown here is derived from an EMBL/GenBank/DDBJ whole genome shotgun (WGS) entry which is preliminary data.</text>
</comment>
<dbReference type="NCBIfam" id="TIGR01844">
    <property type="entry name" value="type_I_sec_TolC"/>
    <property type="match status" value="1"/>
</dbReference>
<keyword evidence="8" id="KW-0732">Signal</keyword>
<dbReference type="GO" id="GO:1990281">
    <property type="term" value="C:efflux pump complex"/>
    <property type="evidence" value="ECO:0007669"/>
    <property type="project" value="TreeGrafter"/>
</dbReference>
<dbReference type="InterPro" id="IPR003423">
    <property type="entry name" value="OMP_efflux"/>
</dbReference>
<dbReference type="PANTHER" id="PTHR30026:SF22">
    <property type="entry name" value="OUTER MEMBRANE EFFLUX PROTEIN"/>
    <property type="match status" value="1"/>
</dbReference>
<sequence>MRKILFISALTISASSSALTLEESVATAINQHPKLQQKYASFEAAVRYKKAAKGDYLPQVKLYGGVGYENVRYNSGQRIDTDLNRTEIGLKVSQLLFDGFRTTSEIDRLEFEQEAERFGLISEAENLSLEVAQVYLSLIQANKIVSLSEQNITEHQAILKDIELRQAKGLSSESDVAQVKARVATSNTSYLAARNEQMDLQARYYDLVGELPNDLHDPRPDMNYVPQSLAHALDIAVKKHPEIDAAIRDTQAANAQYEREKSDYWPKLSIELQANKNDNIGGIEGPDEDARAMLMLSYDLFNGGSTTDRAEAAAWQYQQAKSIRQQTEKQVIEGTRLAWNAYEFVGQQRYFYQQNVDQAMLAQQGYQRQFELGRRSLLDVLDAKVEVFLARKNYLTAYYNYHAASYRLINATGSLIESFRVDTPNVWHEEK</sequence>
<dbReference type="EMBL" id="JAMTCD010000035">
    <property type="protein sequence ID" value="MCT7943561.1"/>
    <property type="molecule type" value="Genomic_DNA"/>
</dbReference>
<gene>
    <name evidence="9" type="ORF">NE535_17535</name>
</gene>
<dbReference type="Pfam" id="PF02321">
    <property type="entry name" value="OEP"/>
    <property type="match status" value="2"/>
</dbReference>
<accession>A0A9X3ARJ8</accession>
<proteinExistence type="inferred from homology"/>
<dbReference type="SUPFAM" id="SSF56954">
    <property type="entry name" value="Outer membrane efflux proteins (OEP)"/>
    <property type="match status" value="1"/>
</dbReference>
<dbReference type="GO" id="GO:0015562">
    <property type="term" value="F:efflux transmembrane transporter activity"/>
    <property type="evidence" value="ECO:0007669"/>
    <property type="project" value="InterPro"/>
</dbReference>
<keyword evidence="10" id="KW-1185">Reference proteome</keyword>
<feature type="signal peptide" evidence="8">
    <location>
        <begin position="1"/>
        <end position="18"/>
    </location>
</feature>